<reference evidence="2 3" key="1">
    <citation type="journal article" date="2016" name="Nat. Commun.">
        <title>Thousands of microbial genomes shed light on interconnected biogeochemical processes in an aquifer system.</title>
        <authorList>
            <person name="Anantharaman K."/>
            <person name="Brown C.T."/>
            <person name="Hug L.A."/>
            <person name="Sharon I."/>
            <person name="Castelle C.J."/>
            <person name="Probst A.J."/>
            <person name="Thomas B.C."/>
            <person name="Singh A."/>
            <person name="Wilkins M.J."/>
            <person name="Karaoz U."/>
            <person name="Brodie E.L."/>
            <person name="Williams K.H."/>
            <person name="Hubbard S.S."/>
            <person name="Banfield J.F."/>
        </authorList>
    </citation>
    <scope>NUCLEOTIDE SEQUENCE [LARGE SCALE GENOMIC DNA]</scope>
</reference>
<keyword evidence="1" id="KW-1133">Transmembrane helix</keyword>
<keyword evidence="1" id="KW-0472">Membrane</keyword>
<dbReference type="Proteomes" id="UP000177693">
    <property type="component" value="Unassembled WGS sequence"/>
</dbReference>
<sequence>MSRKITVLLKNLSKHWFILSFFAISLAVLFVSFFKVFELKDFLVEFPESCDVDSNTCVEVDGELSPSRFILLKESYFLKNCENKDFDECMKRCETDSACTTETNKS</sequence>
<comment type="caution">
    <text evidence="2">The sequence shown here is derived from an EMBL/GenBank/DDBJ whole genome shotgun (WGS) entry which is preliminary data.</text>
</comment>
<accession>A0A1F6Y7I0</accession>
<dbReference type="AlphaFoldDB" id="A0A1F6Y7I0"/>
<protein>
    <submittedName>
        <fullName evidence="2">Uncharacterized protein</fullName>
    </submittedName>
</protein>
<proteinExistence type="predicted"/>
<evidence type="ECO:0000256" key="1">
    <source>
        <dbReference type="SAM" id="Phobius"/>
    </source>
</evidence>
<name>A0A1F6Y7I0_9BACT</name>
<gene>
    <name evidence="2" type="ORF">A3I23_02910</name>
</gene>
<evidence type="ECO:0000313" key="3">
    <source>
        <dbReference type="Proteomes" id="UP000177693"/>
    </source>
</evidence>
<organism evidence="2 3">
    <name type="scientific">Candidatus Nomurabacteria bacterium RIFCSPLOWO2_02_FULL_40_67</name>
    <dbReference type="NCBI Taxonomy" id="1801787"/>
    <lineage>
        <taxon>Bacteria</taxon>
        <taxon>Candidatus Nomuraibacteriota</taxon>
    </lineage>
</organism>
<dbReference type="EMBL" id="MFVL01000001">
    <property type="protein sequence ID" value="OGJ02323.1"/>
    <property type="molecule type" value="Genomic_DNA"/>
</dbReference>
<feature type="transmembrane region" description="Helical" evidence="1">
    <location>
        <begin position="16"/>
        <end position="37"/>
    </location>
</feature>
<evidence type="ECO:0000313" key="2">
    <source>
        <dbReference type="EMBL" id="OGJ02323.1"/>
    </source>
</evidence>
<keyword evidence="1" id="KW-0812">Transmembrane</keyword>